<keyword evidence="1" id="KW-1133">Transmembrane helix</keyword>
<accession>A0ABQ0N027</accession>
<name>A0ABQ0N027_9GAMM</name>
<reference evidence="2 3" key="1">
    <citation type="submission" date="2017-06" db="EMBL/GenBank/DDBJ databases">
        <title>Whole Genome Sequences of Colwellia marinimaniae MTCD1.</title>
        <authorList>
            <person name="Kusumoto H."/>
            <person name="Inoue M."/>
            <person name="Tanikawa K."/>
            <person name="Maeji H."/>
            <person name="Cameron J.H."/>
            <person name="Bartlett D.H."/>
        </authorList>
    </citation>
    <scope>NUCLEOTIDE SEQUENCE [LARGE SCALE GENOMIC DNA]</scope>
    <source>
        <strain evidence="2 3">MTCD1</strain>
    </source>
</reference>
<gene>
    <name evidence="2" type="ORF">MTCD1_03595</name>
</gene>
<organism evidence="2 3">
    <name type="scientific">Colwellia marinimaniae</name>
    <dbReference type="NCBI Taxonomy" id="1513592"/>
    <lineage>
        <taxon>Bacteria</taxon>
        <taxon>Pseudomonadati</taxon>
        <taxon>Pseudomonadota</taxon>
        <taxon>Gammaproteobacteria</taxon>
        <taxon>Alteromonadales</taxon>
        <taxon>Colwelliaceae</taxon>
        <taxon>Colwellia</taxon>
    </lineage>
</organism>
<dbReference type="EMBL" id="BDQM01000060">
    <property type="protein sequence ID" value="GAW97940.1"/>
    <property type="molecule type" value="Genomic_DNA"/>
</dbReference>
<evidence type="ECO:0000313" key="3">
    <source>
        <dbReference type="Proteomes" id="UP000197068"/>
    </source>
</evidence>
<dbReference type="Proteomes" id="UP000197068">
    <property type="component" value="Unassembled WGS sequence"/>
</dbReference>
<keyword evidence="3" id="KW-1185">Reference proteome</keyword>
<feature type="transmembrane region" description="Helical" evidence="1">
    <location>
        <begin position="6"/>
        <end position="26"/>
    </location>
</feature>
<keyword evidence="1" id="KW-0812">Transmembrane</keyword>
<evidence type="ECO:0000256" key="1">
    <source>
        <dbReference type="SAM" id="Phobius"/>
    </source>
</evidence>
<feature type="transmembrane region" description="Helical" evidence="1">
    <location>
        <begin position="60"/>
        <end position="77"/>
    </location>
</feature>
<keyword evidence="1" id="KW-0472">Membrane</keyword>
<evidence type="ECO:0000313" key="2">
    <source>
        <dbReference type="EMBL" id="GAW97940.1"/>
    </source>
</evidence>
<protein>
    <submittedName>
        <fullName evidence="2">Uncharacterized protein</fullName>
    </submittedName>
</protein>
<sequence length="85" mass="9783">MDIQILLFIIFVMVFILMKIGKAKGYLIKVEYSHSKKFSYAVVCSLAVSMNFFIRGDVFYLFLGIIFGVAIYSRKHFLGLKSKKS</sequence>
<proteinExistence type="predicted"/>
<comment type="caution">
    <text evidence="2">The sequence shown here is derived from an EMBL/GenBank/DDBJ whole genome shotgun (WGS) entry which is preliminary data.</text>
</comment>